<sequence>MGRRGHRHGGGAGMGGGRGSGMGMATHMAADMPLLPPPPPPPIDVHPPVKGPYPGVVSVACQYTQEQQLRRMQRDKGCDPSREDSYRLQGVQLIDNVRESLQLPVKTFTTACTYYHKFRLSFRDAEYNFQDAALSALFVACKVEDTIKKSKEVLCAAYNLKNADKPTAPDDKIFERPSTIIVGLDRLILQTVGFDFRVRHPQKLLIKMIRRLIPPEDAKEFLAVAYPMSIDLYKTFAPIKQTSFTMALSVIELTALVLGKHVEAIRALDAEAFHTSRGCIVETLLDLLDLYTQFTKATKIGPRFKLDRFIEIKIRINEEVDAGPQLVRIESWCDKCAAEERDTNPMTPKSATSPATTGSGPGGSKTKAAGPKRQETTMRFVFSDEAMRHEQSEMAKYFAEEYEEFEAEVEESGCLSLSCNSLSDGMMGVLSTVSFVLVAPFKGPLGGEVRVIL</sequence>
<dbReference type="FunCoup" id="F0X854">
    <property type="interactions" value="70"/>
</dbReference>
<dbReference type="EMBL" id="GL629735">
    <property type="protein sequence ID" value="EFX05247.1"/>
    <property type="molecule type" value="Genomic_DNA"/>
</dbReference>
<dbReference type="AlphaFoldDB" id="F0X854"/>
<feature type="compositionally biased region" description="Low complexity" evidence="2">
    <location>
        <begin position="347"/>
        <end position="371"/>
    </location>
</feature>
<dbReference type="GO" id="GO:0006357">
    <property type="term" value="P:regulation of transcription by RNA polymerase II"/>
    <property type="evidence" value="ECO:0007669"/>
    <property type="project" value="InterPro"/>
</dbReference>
<dbReference type="RefSeq" id="XP_014174729.1">
    <property type="nucleotide sequence ID" value="XM_014319254.1"/>
</dbReference>
<proteinExistence type="predicted"/>
<evidence type="ECO:0000313" key="4">
    <source>
        <dbReference type="EMBL" id="EFX05247.1"/>
    </source>
</evidence>
<dbReference type="Proteomes" id="UP000007796">
    <property type="component" value="Unassembled WGS sequence"/>
</dbReference>
<dbReference type="InParanoid" id="F0X854"/>
<dbReference type="GeneID" id="25976403"/>
<dbReference type="eggNOG" id="KOG0834">
    <property type="taxonomic scope" value="Eukaryota"/>
</dbReference>
<feature type="compositionally biased region" description="Low complexity" evidence="2">
    <location>
        <begin position="23"/>
        <end position="33"/>
    </location>
</feature>
<feature type="compositionally biased region" description="Gly residues" evidence="2">
    <location>
        <begin position="10"/>
        <end position="22"/>
    </location>
</feature>
<feature type="region of interest" description="Disordered" evidence="2">
    <location>
        <begin position="340"/>
        <end position="374"/>
    </location>
</feature>
<dbReference type="SUPFAM" id="SSF47954">
    <property type="entry name" value="Cyclin-like"/>
    <property type="match status" value="2"/>
</dbReference>
<dbReference type="HOGENOM" id="CLU_038278_1_0_1"/>
<evidence type="ECO:0000259" key="3">
    <source>
        <dbReference type="Pfam" id="PF00134"/>
    </source>
</evidence>
<dbReference type="InterPro" id="IPR036915">
    <property type="entry name" value="Cyclin-like_sf"/>
</dbReference>
<feature type="domain" description="Cyclin N-terminal" evidence="3">
    <location>
        <begin position="61"/>
        <end position="195"/>
    </location>
</feature>
<name>F0X854_GROCL</name>
<dbReference type="STRING" id="655863.F0X854"/>
<organism evidence="5">
    <name type="scientific">Grosmannia clavigera (strain kw1407 / UAMH 11150)</name>
    <name type="common">Blue stain fungus</name>
    <name type="synonym">Graphiocladiella clavigera</name>
    <dbReference type="NCBI Taxonomy" id="655863"/>
    <lineage>
        <taxon>Eukaryota</taxon>
        <taxon>Fungi</taxon>
        <taxon>Dikarya</taxon>
        <taxon>Ascomycota</taxon>
        <taxon>Pezizomycotina</taxon>
        <taxon>Sordariomycetes</taxon>
        <taxon>Sordariomycetidae</taxon>
        <taxon>Ophiostomatales</taxon>
        <taxon>Ophiostomataceae</taxon>
        <taxon>Leptographium</taxon>
    </lineage>
</organism>
<dbReference type="Pfam" id="PF00134">
    <property type="entry name" value="Cyclin_N"/>
    <property type="match status" value="1"/>
</dbReference>
<protein>
    <recommendedName>
        <fullName evidence="1">RNA polymerase II holoenzyme cyclin-like subunit</fullName>
    </recommendedName>
</protein>
<dbReference type="GO" id="GO:0016538">
    <property type="term" value="F:cyclin-dependent protein serine/threonine kinase regulator activity"/>
    <property type="evidence" value="ECO:0007669"/>
    <property type="project" value="InterPro"/>
</dbReference>
<evidence type="ECO:0000256" key="2">
    <source>
        <dbReference type="SAM" id="MobiDB-lite"/>
    </source>
</evidence>
<dbReference type="Gene3D" id="1.10.472.10">
    <property type="entry name" value="Cyclin-like"/>
    <property type="match status" value="1"/>
</dbReference>
<dbReference type="InterPro" id="IPR006671">
    <property type="entry name" value="Cyclin_N"/>
</dbReference>
<keyword evidence="5" id="KW-1185">Reference proteome</keyword>
<evidence type="ECO:0000313" key="5">
    <source>
        <dbReference type="Proteomes" id="UP000007796"/>
    </source>
</evidence>
<dbReference type="PANTHER" id="PTHR10026">
    <property type="entry name" value="CYCLIN"/>
    <property type="match status" value="1"/>
</dbReference>
<dbReference type="InterPro" id="IPR043198">
    <property type="entry name" value="Cyclin/Ssn8"/>
</dbReference>
<dbReference type="OrthoDB" id="4951845at2759"/>
<feature type="region of interest" description="Disordered" evidence="2">
    <location>
        <begin position="1"/>
        <end position="41"/>
    </location>
</feature>
<evidence type="ECO:0000256" key="1">
    <source>
        <dbReference type="ARBA" id="ARBA00014912"/>
    </source>
</evidence>
<reference evidence="4 5" key="1">
    <citation type="journal article" date="2011" name="Proc. Natl. Acad. Sci. U.S.A.">
        <title>Genome and transcriptome analyses of the mountain pine beetle-fungal symbiont Grosmannia clavigera, a lodgepole pine pathogen.</title>
        <authorList>
            <person name="DiGuistini S."/>
            <person name="Wang Y."/>
            <person name="Liao N.Y."/>
            <person name="Taylor G."/>
            <person name="Tanguay P."/>
            <person name="Feau N."/>
            <person name="Henrissat B."/>
            <person name="Chan S.K."/>
            <person name="Hesse-Orce U."/>
            <person name="Alamouti S.M."/>
            <person name="Tsui C.K.M."/>
            <person name="Docking R.T."/>
            <person name="Levasseur A."/>
            <person name="Haridas S."/>
            <person name="Robertson G."/>
            <person name="Birol I."/>
            <person name="Holt R.A."/>
            <person name="Marra M.A."/>
            <person name="Hamelin R.C."/>
            <person name="Hirst M."/>
            <person name="Jones S.J.M."/>
            <person name="Bohlmann J."/>
            <person name="Breuil C."/>
        </authorList>
    </citation>
    <scope>NUCLEOTIDE SEQUENCE [LARGE SCALE GENOMIC DNA]</scope>
    <source>
        <strain evidence="5">kw1407 / UAMH 11150</strain>
    </source>
</reference>
<accession>F0X854</accession>
<gene>
    <name evidence="4" type="ORF">CMQ_3316</name>
</gene>